<organism evidence="5 6">
    <name type="scientific">Kiloniella laminariae</name>
    <dbReference type="NCBI Taxonomy" id="454162"/>
    <lineage>
        <taxon>Bacteria</taxon>
        <taxon>Pseudomonadati</taxon>
        <taxon>Pseudomonadota</taxon>
        <taxon>Alphaproteobacteria</taxon>
        <taxon>Rhodospirillales</taxon>
        <taxon>Kiloniellaceae</taxon>
        <taxon>Kiloniella</taxon>
    </lineage>
</organism>
<dbReference type="InterPro" id="IPR004089">
    <property type="entry name" value="MCPsignal_dom"/>
</dbReference>
<dbReference type="PANTHER" id="PTHR32089:SF112">
    <property type="entry name" value="LYSOZYME-LIKE PROTEIN-RELATED"/>
    <property type="match status" value="1"/>
</dbReference>
<dbReference type="RefSeq" id="WP_269425171.1">
    <property type="nucleotide sequence ID" value="NZ_JAPWGY010000015.1"/>
</dbReference>
<keyword evidence="6" id="KW-1185">Reference proteome</keyword>
<feature type="domain" description="Methyl-accepting transducer" evidence="4">
    <location>
        <begin position="119"/>
        <end position="362"/>
    </location>
</feature>
<comment type="similarity">
    <text evidence="2">Belongs to the methyl-accepting chemotaxis (MCP) protein family.</text>
</comment>
<dbReference type="Proteomes" id="UP001069802">
    <property type="component" value="Unassembled WGS sequence"/>
</dbReference>
<sequence>MISIGNNKDLQKILDVCTAVSNGDFEARITGIKETGQMSEVMNVINLLIDRTDAFMREATASLEYVSDDKYFRRISEKGMVGSFATASKTINRAMDSMESRVTSFSGIIDGFQSSMTNVISTVASASTELNASSETMGHTATQTSEQATSVAAAAEEAATNVQTVASAAEELSSSIHEITRQVSQSSSITVEAVNEAENTVRMIGNLEQSSEKIGEVMKLIKDIADQTNLLALNATIEAARAGEAGKGFAVVASEVKSLANQSAKATEEIVLQITAVQDATNSAVTAVTRIQKVIEQVNISFSTIASAIEQQGAATREIARNVEQASAGTMEVTSNIQRVTQGSVETGNAARDVFSASKELSVQGEILRNEVDSFITSVRAIL</sequence>
<evidence type="ECO:0000256" key="1">
    <source>
        <dbReference type="ARBA" id="ARBA00023224"/>
    </source>
</evidence>
<comment type="caution">
    <text evidence="5">The sequence shown here is derived from an EMBL/GenBank/DDBJ whole genome shotgun (WGS) entry which is preliminary data.</text>
</comment>
<evidence type="ECO:0000313" key="5">
    <source>
        <dbReference type="EMBL" id="MCZ4283051.1"/>
    </source>
</evidence>
<name>A0ABT4LRV0_9PROT</name>
<dbReference type="SMART" id="SM00283">
    <property type="entry name" value="MA"/>
    <property type="match status" value="1"/>
</dbReference>
<accession>A0ABT4LRV0</accession>
<dbReference type="SUPFAM" id="SSF58104">
    <property type="entry name" value="Methyl-accepting chemotaxis protein (MCP) signaling domain"/>
    <property type="match status" value="1"/>
</dbReference>
<evidence type="ECO:0000313" key="6">
    <source>
        <dbReference type="Proteomes" id="UP001069802"/>
    </source>
</evidence>
<evidence type="ECO:0000256" key="2">
    <source>
        <dbReference type="ARBA" id="ARBA00029447"/>
    </source>
</evidence>
<dbReference type="InterPro" id="IPR004090">
    <property type="entry name" value="Chemotax_Me-accpt_rcpt"/>
</dbReference>
<keyword evidence="1 3" id="KW-0807">Transducer</keyword>
<protein>
    <submittedName>
        <fullName evidence="5">Methyl-accepting chemotaxis protein</fullName>
    </submittedName>
</protein>
<dbReference type="PRINTS" id="PR00260">
    <property type="entry name" value="CHEMTRNSDUCR"/>
</dbReference>
<proteinExistence type="inferred from homology"/>
<evidence type="ECO:0000256" key="3">
    <source>
        <dbReference type="PROSITE-ProRule" id="PRU00284"/>
    </source>
</evidence>
<dbReference type="Pfam" id="PF00015">
    <property type="entry name" value="MCPsignal"/>
    <property type="match status" value="1"/>
</dbReference>
<reference evidence="5" key="1">
    <citation type="submission" date="2022-12" db="EMBL/GenBank/DDBJ databases">
        <title>Bacterial isolates from different developmental stages of Nematostella vectensis.</title>
        <authorList>
            <person name="Fraune S."/>
        </authorList>
    </citation>
    <scope>NUCLEOTIDE SEQUENCE</scope>
    <source>
        <strain evidence="5">G21630-S1</strain>
    </source>
</reference>
<gene>
    <name evidence="5" type="ORF">O4H49_19865</name>
</gene>
<dbReference type="PANTHER" id="PTHR32089">
    <property type="entry name" value="METHYL-ACCEPTING CHEMOTAXIS PROTEIN MCPB"/>
    <property type="match status" value="1"/>
</dbReference>
<dbReference type="Gene3D" id="1.20.120.1530">
    <property type="match status" value="1"/>
</dbReference>
<dbReference type="EMBL" id="JAPWGY010000015">
    <property type="protein sequence ID" value="MCZ4283051.1"/>
    <property type="molecule type" value="Genomic_DNA"/>
</dbReference>
<dbReference type="PROSITE" id="PS50111">
    <property type="entry name" value="CHEMOTAXIS_TRANSDUC_2"/>
    <property type="match status" value="1"/>
</dbReference>
<dbReference type="Gene3D" id="1.10.287.950">
    <property type="entry name" value="Methyl-accepting chemotaxis protein"/>
    <property type="match status" value="1"/>
</dbReference>
<evidence type="ECO:0000259" key="4">
    <source>
        <dbReference type="PROSITE" id="PS50111"/>
    </source>
</evidence>